<organism evidence="2 3">
    <name type="scientific">Candidatus Liptonbacteria bacterium RIFOXYB1_FULL_36_10</name>
    <dbReference type="NCBI Taxonomy" id="1798654"/>
    <lineage>
        <taxon>Bacteria</taxon>
        <taxon>Candidatus Liptoniibacteriota</taxon>
    </lineage>
</organism>
<comment type="caution">
    <text evidence="2">The sequence shown here is derived from an EMBL/GenBank/DDBJ whole genome shotgun (WGS) entry which is preliminary data.</text>
</comment>
<dbReference type="Pfam" id="PF01381">
    <property type="entry name" value="HTH_3"/>
    <property type="match status" value="1"/>
</dbReference>
<gene>
    <name evidence="2" type="ORF">A2390_02180</name>
</gene>
<dbReference type="AlphaFoldDB" id="A0A1G2CNK8"/>
<protein>
    <recommendedName>
        <fullName evidence="1">HTH cro/C1-type domain-containing protein</fullName>
    </recommendedName>
</protein>
<dbReference type="EMBL" id="MHLE01000019">
    <property type="protein sequence ID" value="OGZ02792.1"/>
    <property type="molecule type" value="Genomic_DNA"/>
</dbReference>
<dbReference type="InterPro" id="IPR001387">
    <property type="entry name" value="Cro/C1-type_HTH"/>
</dbReference>
<feature type="domain" description="HTH cro/C1-type" evidence="1">
    <location>
        <begin position="11"/>
        <end position="67"/>
    </location>
</feature>
<dbReference type="SMART" id="SM00530">
    <property type="entry name" value="HTH_XRE"/>
    <property type="match status" value="1"/>
</dbReference>
<dbReference type="GO" id="GO:0003677">
    <property type="term" value="F:DNA binding"/>
    <property type="evidence" value="ECO:0007669"/>
    <property type="project" value="InterPro"/>
</dbReference>
<reference evidence="2 3" key="1">
    <citation type="journal article" date="2016" name="Nat. Commun.">
        <title>Thousands of microbial genomes shed light on interconnected biogeochemical processes in an aquifer system.</title>
        <authorList>
            <person name="Anantharaman K."/>
            <person name="Brown C.T."/>
            <person name="Hug L.A."/>
            <person name="Sharon I."/>
            <person name="Castelle C.J."/>
            <person name="Probst A.J."/>
            <person name="Thomas B.C."/>
            <person name="Singh A."/>
            <person name="Wilkins M.J."/>
            <person name="Karaoz U."/>
            <person name="Brodie E.L."/>
            <person name="Williams K.H."/>
            <person name="Hubbard S.S."/>
            <person name="Banfield J.F."/>
        </authorList>
    </citation>
    <scope>NUCLEOTIDE SEQUENCE [LARGE SCALE GENOMIC DNA]</scope>
</reference>
<evidence type="ECO:0000313" key="3">
    <source>
        <dbReference type="Proteomes" id="UP000178599"/>
    </source>
</evidence>
<dbReference type="SUPFAM" id="SSF47413">
    <property type="entry name" value="lambda repressor-like DNA-binding domains"/>
    <property type="match status" value="1"/>
</dbReference>
<dbReference type="PROSITE" id="PS50943">
    <property type="entry name" value="HTH_CROC1"/>
    <property type="match status" value="1"/>
</dbReference>
<accession>A0A1G2CNK8</accession>
<dbReference type="InterPro" id="IPR010982">
    <property type="entry name" value="Lambda_DNA-bd_dom_sf"/>
</dbReference>
<proteinExistence type="predicted"/>
<dbReference type="Proteomes" id="UP000178599">
    <property type="component" value="Unassembled WGS sequence"/>
</dbReference>
<dbReference type="CDD" id="cd00093">
    <property type="entry name" value="HTH_XRE"/>
    <property type="match status" value="1"/>
</dbReference>
<evidence type="ECO:0000313" key="2">
    <source>
        <dbReference type="EMBL" id="OGZ02792.1"/>
    </source>
</evidence>
<evidence type="ECO:0000259" key="1">
    <source>
        <dbReference type="PROSITE" id="PS50943"/>
    </source>
</evidence>
<dbReference type="Gene3D" id="1.10.260.40">
    <property type="entry name" value="lambda repressor-like DNA-binding domains"/>
    <property type="match status" value="1"/>
</dbReference>
<name>A0A1G2CNK8_9BACT</name>
<sequence>MKLHICLGKIIKKEREKLGMTQQDLANRVKRKQNAISLIESGKRGSHIKLGFYKELAEVFGLKLYELVALAEAEQKNKEEGR</sequence>